<evidence type="ECO:0000256" key="1">
    <source>
        <dbReference type="SAM" id="MobiDB-lite"/>
    </source>
</evidence>
<dbReference type="Proteomes" id="UP000594638">
    <property type="component" value="Unassembled WGS sequence"/>
</dbReference>
<dbReference type="PANTHER" id="PTHR36075">
    <property type="entry name" value="BNAA10G09820D PROTEIN"/>
    <property type="match status" value="1"/>
</dbReference>
<gene>
    <name evidence="2" type="ORF">OLEA9_A107474</name>
</gene>
<sequence>MDSSPVHSTPSIDEDEWDTDGFVIPSLGIGDQDLNQTDSPKVEDSKLSTVQASKEEKIYLGPHGAPPSQSKLQELNSSSRKQRFKQKLKEADRQYCGSGRENKVDNLRELVGGEKMSFDGSKSFPREWLDPHCHESQFEKSRLQSNFSNN</sequence>
<protein>
    <submittedName>
        <fullName evidence="2">Uncharacterized protein</fullName>
    </submittedName>
</protein>
<dbReference type="EMBL" id="CACTIH010003630">
    <property type="protein sequence ID" value="CAA2979491.1"/>
    <property type="molecule type" value="Genomic_DNA"/>
</dbReference>
<accession>A0A8S0RJI2</accession>
<evidence type="ECO:0000313" key="2">
    <source>
        <dbReference type="EMBL" id="CAA2979491.1"/>
    </source>
</evidence>
<dbReference type="Gramene" id="OE9A107474T1">
    <property type="protein sequence ID" value="OE9A107474C1"/>
    <property type="gene ID" value="OE9A107474"/>
</dbReference>
<name>A0A8S0RJI2_OLEEU</name>
<organism evidence="2 3">
    <name type="scientific">Olea europaea subsp. europaea</name>
    <dbReference type="NCBI Taxonomy" id="158383"/>
    <lineage>
        <taxon>Eukaryota</taxon>
        <taxon>Viridiplantae</taxon>
        <taxon>Streptophyta</taxon>
        <taxon>Embryophyta</taxon>
        <taxon>Tracheophyta</taxon>
        <taxon>Spermatophyta</taxon>
        <taxon>Magnoliopsida</taxon>
        <taxon>eudicotyledons</taxon>
        <taxon>Gunneridae</taxon>
        <taxon>Pentapetalae</taxon>
        <taxon>asterids</taxon>
        <taxon>lamiids</taxon>
        <taxon>Lamiales</taxon>
        <taxon>Oleaceae</taxon>
        <taxon>Oleeae</taxon>
        <taxon>Olea</taxon>
    </lineage>
</organism>
<feature type="region of interest" description="Disordered" evidence="1">
    <location>
        <begin position="1"/>
        <end position="92"/>
    </location>
</feature>
<dbReference type="OrthoDB" id="631005at2759"/>
<dbReference type="AlphaFoldDB" id="A0A8S0RJI2"/>
<proteinExistence type="predicted"/>
<feature type="compositionally biased region" description="Polar residues" evidence="1">
    <location>
        <begin position="1"/>
        <end position="11"/>
    </location>
</feature>
<dbReference type="PANTHER" id="PTHR36075:SF1">
    <property type="entry name" value="OS03G0595200 PROTEIN"/>
    <property type="match status" value="1"/>
</dbReference>
<evidence type="ECO:0000313" key="3">
    <source>
        <dbReference type="Proteomes" id="UP000594638"/>
    </source>
</evidence>
<reference evidence="2 3" key="1">
    <citation type="submission" date="2019-12" db="EMBL/GenBank/DDBJ databases">
        <authorList>
            <person name="Alioto T."/>
            <person name="Alioto T."/>
            <person name="Gomez Garrido J."/>
        </authorList>
    </citation>
    <scope>NUCLEOTIDE SEQUENCE [LARGE SCALE GENOMIC DNA]</scope>
</reference>
<comment type="caution">
    <text evidence="2">The sequence shown here is derived from an EMBL/GenBank/DDBJ whole genome shotgun (WGS) entry which is preliminary data.</text>
</comment>
<feature type="compositionally biased region" description="Polar residues" evidence="1">
    <location>
        <begin position="67"/>
        <end position="79"/>
    </location>
</feature>
<keyword evidence="3" id="KW-1185">Reference proteome</keyword>